<evidence type="ECO:0000313" key="1">
    <source>
        <dbReference type="EMBL" id="MCS0599709.1"/>
    </source>
</evidence>
<dbReference type="SUPFAM" id="SSF51182">
    <property type="entry name" value="RmlC-like cupins"/>
    <property type="match status" value="1"/>
</dbReference>
<dbReference type="Gene3D" id="2.60.120.10">
    <property type="entry name" value="Jelly Rolls"/>
    <property type="match status" value="2"/>
</dbReference>
<reference evidence="1 2" key="1">
    <citation type="submission" date="2022-08" db="EMBL/GenBank/DDBJ databases">
        <authorList>
            <person name="Somphong A."/>
            <person name="Phongsopitanun W."/>
        </authorList>
    </citation>
    <scope>NUCLEOTIDE SEQUENCE [LARGE SCALE GENOMIC DNA]</scope>
    <source>
        <strain evidence="1 2">LP11</strain>
    </source>
</reference>
<evidence type="ECO:0000313" key="2">
    <source>
        <dbReference type="Proteomes" id="UP001205612"/>
    </source>
</evidence>
<dbReference type="InterPro" id="IPR011051">
    <property type="entry name" value="RmlC_Cupin_sf"/>
</dbReference>
<comment type="caution">
    <text evidence="1">The sequence shown here is derived from an EMBL/GenBank/DDBJ whole genome shotgun (WGS) entry which is preliminary data.</text>
</comment>
<dbReference type="Proteomes" id="UP001205612">
    <property type="component" value="Unassembled WGS sequence"/>
</dbReference>
<protein>
    <recommendedName>
        <fullName evidence="3">Homogentisate 1,2-dioxygenase</fullName>
    </recommendedName>
</protein>
<dbReference type="CDD" id="cd02208">
    <property type="entry name" value="cupin_RmlC-like"/>
    <property type="match status" value="1"/>
</dbReference>
<dbReference type="EMBL" id="JANUGP010000001">
    <property type="protein sequence ID" value="MCS0599709.1"/>
    <property type="molecule type" value="Genomic_DNA"/>
</dbReference>
<dbReference type="PANTHER" id="PTHR36440">
    <property type="entry name" value="PUTATIVE (AFU_ORTHOLOGUE AFUA_8G07350)-RELATED"/>
    <property type="match status" value="1"/>
</dbReference>
<keyword evidence="2" id="KW-1185">Reference proteome</keyword>
<dbReference type="InterPro" id="IPR014710">
    <property type="entry name" value="RmlC-like_jellyroll"/>
</dbReference>
<proteinExistence type="predicted"/>
<name>A0ABT2ATY7_9ACTN</name>
<organism evidence="1 2">
    <name type="scientific">Streptomyces pyxinicus</name>
    <dbReference type="NCBI Taxonomy" id="2970331"/>
    <lineage>
        <taxon>Bacteria</taxon>
        <taxon>Bacillati</taxon>
        <taxon>Actinomycetota</taxon>
        <taxon>Actinomycetes</taxon>
        <taxon>Kitasatosporales</taxon>
        <taxon>Streptomycetaceae</taxon>
        <taxon>Streptomyces</taxon>
    </lineage>
</organism>
<sequence length="327" mass="37023">MGTVQEVIQVICSEQPPRTVERDEHQLLSAPHPSPFPVKLWRDHEPLTVVHFPQEYAAQPFAPPRGVYESAQVRVEWQTMDNRQPFYHRNTDVDEISYQVAGERTLMTELGVVEHRAGEFSRIPRGVAHDNYGRKESHLLFYTPAPVAEDRPAERDSEPVFPPFAGWEAGRLNEAVTQCMGTPGHDITVFPVDERALLEQVHKEKDRLRVLRAADGYGVTWLYRSDPFRLATVRLPAGDGRVYHRTLDADEIQYQISGHRTLITQRGIVELGPGDFVRIPLGLAHTSVTAQDSEHIALYSDRELPQIAETTRTAEPYSPQRLAAARA</sequence>
<accession>A0ABT2ATY7</accession>
<dbReference type="PANTHER" id="PTHR36440:SF1">
    <property type="entry name" value="PUTATIVE (AFU_ORTHOLOGUE AFUA_8G07350)-RELATED"/>
    <property type="match status" value="1"/>
</dbReference>
<evidence type="ECO:0008006" key="3">
    <source>
        <dbReference type="Google" id="ProtNLM"/>
    </source>
</evidence>
<dbReference type="InterPro" id="IPR053146">
    <property type="entry name" value="QDO-like"/>
</dbReference>
<dbReference type="RefSeq" id="WP_258775893.1">
    <property type="nucleotide sequence ID" value="NZ_JANUGP010000001.1"/>
</dbReference>
<gene>
    <name evidence="1" type="ORF">NX794_00400</name>
</gene>